<keyword evidence="2" id="KW-1185">Reference proteome</keyword>
<protein>
    <recommendedName>
        <fullName evidence="3">Muconolactone isomerase domain-containing protein</fullName>
    </recommendedName>
</protein>
<dbReference type="Gene3D" id="3.30.70.1060">
    <property type="entry name" value="Dimeric alpha+beta barrel"/>
    <property type="match status" value="1"/>
</dbReference>
<dbReference type="Proteomes" id="UP001060919">
    <property type="component" value="Chromosome"/>
</dbReference>
<gene>
    <name evidence="1" type="ORF">AsAng_0012060</name>
</gene>
<evidence type="ECO:0000313" key="2">
    <source>
        <dbReference type="Proteomes" id="UP001060919"/>
    </source>
</evidence>
<dbReference type="KEGG" id="aup:AsAng_0012060"/>
<dbReference type="EMBL" id="AP026867">
    <property type="protein sequence ID" value="BDS10498.1"/>
    <property type="molecule type" value="Genomic_DNA"/>
</dbReference>
<name>A0A915YCG2_9BACT</name>
<sequence length="98" mass="11514">MKQFYMVEFELLDVFTNDFLNKIPQQQQQIDRMMAKGIIKSYSLSLNRSKLWLIAGAENEFEVMEIIAQLSLSEFMIPSIMPLMFHNSSQTVREFSLN</sequence>
<dbReference type="RefSeq" id="WP_264791804.1">
    <property type="nucleotide sequence ID" value="NZ_AP026867.1"/>
</dbReference>
<accession>A0A915YCG2</accession>
<evidence type="ECO:0008006" key="3">
    <source>
        <dbReference type="Google" id="ProtNLM"/>
    </source>
</evidence>
<dbReference type="AlphaFoldDB" id="A0A915YCG2"/>
<evidence type="ECO:0000313" key="1">
    <source>
        <dbReference type="EMBL" id="BDS10498.1"/>
    </source>
</evidence>
<reference evidence="1" key="1">
    <citation type="submission" date="2022-09" db="EMBL/GenBank/DDBJ databases">
        <title>Aureispira anguillicida sp. nov., isolated from Leptocephalus of Japanese eel Anguilla japonica.</title>
        <authorList>
            <person name="Yuasa K."/>
            <person name="Mekata T."/>
            <person name="Ikunari K."/>
        </authorList>
    </citation>
    <scope>NUCLEOTIDE SEQUENCE</scope>
    <source>
        <strain evidence="1">EL160426</strain>
    </source>
</reference>
<proteinExistence type="predicted"/>
<organism evidence="1 2">
    <name type="scientific">Aureispira anguillae</name>
    <dbReference type="NCBI Taxonomy" id="2864201"/>
    <lineage>
        <taxon>Bacteria</taxon>
        <taxon>Pseudomonadati</taxon>
        <taxon>Bacteroidota</taxon>
        <taxon>Saprospiria</taxon>
        <taxon>Saprospirales</taxon>
        <taxon>Saprospiraceae</taxon>
        <taxon>Aureispira</taxon>
    </lineage>
</organism>